<dbReference type="GO" id="GO:0043171">
    <property type="term" value="P:peptide catabolic process"/>
    <property type="evidence" value="ECO:0007669"/>
    <property type="project" value="TreeGrafter"/>
</dbReference>
<dbReference type="FunFam" id="2.60.40.1910:FF:000008">
    <property type="entry name" value="Aminopeptidase"/>
    <property type="match status" value="1"/>
</dbReference>
<evidence type="ECO:0000256" key="2">
    <source>
        <dbReference type="ARBA" id="ARBA00004609"/>
    </source>
</evidence>
<comment type="subcellular location">
    <subcellularLocation>
        <location evidence="2">Cell membrane</location>
        <topology evidence="2">Lipid-anchor</topology>
        <topology evidence="2">GPI-anchor</topology>
    </subcellularLocation>
</comment>
<dbReference type="GO" id="GO:0042277">
    <property type="term" value="F:peptide binding"/>
    <property type="evidence" value="ECO:0007669"/>
    <property type="project" value="TreeGrafter"/>
</dbReference>
<evidence type="ECO:0000256" key="13">
    <source>
        <dbReference type="ARBA" id="ARBA00023136"/>
    </source>
</evidence>
<feature type="region of interest" description="Disordered" evidence="17">
    <location>
        <begin position="1464"/>
        <end position="1524"/>
    </location>
</feature>
<dbReference type="EMBL" id="CABPRJ010001909">
    <property type="protein sequence ID" value="VVC40904.1"/>
    <property type="molecule type" value="Genomic_DNA"/>
</dbReference>
<evidence type="ECO:0000256" key="5">
    <source>
        <dbReference type="ARBA" id="ARBA00022475"/>
    </source>
</evidence>
<keyword evidence="10" id="KW-0378">Hydrolase</keyword>
<keyword evidence="5" id="KW-1003">Cell membrane</keyword>
<dbReference type="Pfam" id="PF17900">
    <property type="entry name" value="Peptidase_M1_N"/>
    <property type="match status" value="1"/>
</dbReference>
<feature type="region of interest" description="Disordered" evidence="17">
    <location>
        <begin position="1670"/>
        <end position="1706"/>
    </location>
</feature>
<organism evidence="23 24">
    <name type="scientific">Cinara cedri</name>
    <dbReference type="NCBI Taxonomy" id="506608"/>
    <lineage>
        <taxon>Eukaryota</taxon>
        <taxon>Metazoa</taxon>
        <taxon>Ecdysozoa</taxon>
        <taxon>Arthropoda</taxon>
        <taxon>Hexapoda</taxon>
        <taxon>Insecta</taxon>
        <taxon>Pterygota</taxon>
        <taxon>Neoptera</taxon>
        <taxon>Paraneoptera</taxon>
        <taxon>Hemiptera</taxon>
        <taxon>Sternorrhyncha</taxon>
        <taxon>Aphidomorpha</taxon>
        <taxon>Aphidoidea</taxon>
        <taxon>Aphididae</taxon>
        <taxon>Lachninae</taxon>
        <taxon>Cinara</taxon>
    </lineage>
</organism>
<dbReference type="InterPro" id="IPR042097">
    <property type="entry name" value="Aminopeptidase_N-like_N_sf"/>
</dbReference>
<evidence type="ECO:0000256" key="18">
    <source>
        <dbReference type="SAM" id="Phobius"/>
    </source>
</evidence>
<feature type="domain" description="Aminopeptidase N-like N-terminal" evidence="22">
    <location>
        <begin position="27"/>
        <end position="199"/>
    </location>
</feature>
<dbReference type="GO" id="GO:0005737">
    <property type="term" value="C:cytoplasm"/>
    <property type="evidence" value="ECO:0007669"/>
    <property type="project" value="TreeGrafter"/>
</dbReference>
<keyword evidence="4 23" id="KW-0031">Aminopeptidase</keyword>
<dbReference type="InterPro" id="IPR014782">
    <property type="entry name" value="Peptidase_M1_dom"/>
</dbReference>
<evidence type="ECO:0000256" key="8">
    <source>
        <dbReference type="ARBA" id="ARBA00022723"/>
    </source>
</evidence>
<dbReference type="SUPFAM" id="SSF55486">
    <property type="entry name" value="Metalloproteases ('zincins'), catalytic domain"/>
    <property type="match status" value="1"/>
</dbReference>
<dbReference type="Proteomes" id="UP000325440">
    <property type="component" value="Unassembled WGS sequence"/>
</dbReference>
<dbReference type="Gene3D" id="1.25.50.20">
    <property type="match status" value="1"/>
</dbReference>
<dbReference type="Pfam" id="PF11838">
    <property type="entry name" value="ERAP1_C"/>
    <property type="match status" value="1"/>
</dbReference>
<keyword evidence="13 18" id="KW-0472">Membrane</keyword>
<dbReference type="InterPro" id="IPR027268">
    <property type="entry name" value="Peptidase_M4/M1_CTD_sf"/>
</dbReference>
<feature type="active site" description="Proton acceptor" evidence="16">
    <location>
        <position position="331"/>
    </location>
</feature>
<feature type="chain" id="PRO_5023033112" evidence="19">
    <location>
        <begin position="20"/>
        <end position="1924"/>
    </location>
</feature>
<evidence type="ECO:0000256" key="19">
    <source>
        <dbReference type="SAM" id="SignalP"/>
    </source>
</evidence>
<dbReference type="GO" id="GO:0070006">
    <property type="term" value="F:metalloaminopeptidase activity"/>
    <property type="evidence" value="ECO:0007669"/>
    <property type="project" value="TreeGrafter"/>
</dbReference>
<evidence type="ECO:0000256" key="7">
    <source>
        <dbReference type="ARBA" id="ARBA00022670"/>
    </source>
</evidence>
<dbReference type="PRINTS" id="PR00756">
    <property type="entry name" value="ALADIPTASE"/>
</dbReference>
<feature type="domain" description="ERAP1-like C-terminal" evidence="21">
    <location>
        <begin position="562"/>
        <end position="884"/>
    </location>
</feature>
<dbReference type="Pfam" id="PF01433">
    <property type="entry name" value="Peptidase_M1"/>
    <property type="match status" value="1"/>
</dbReference>
<dbReference type="GO" id="GO:0005615">
    <property type="term" value="C:extracellular space"/>
    <property type="evidence" value="ECO:0007669"/>
    <property type="project" value="TreeGrafter"/>
</dbReference>
<keyword evidence="18" id="KW-0812">Transmembrane</keyword>
<accession>A0A5E4NH86</accession>
<protein>
    <submittedName>
        <fullName evidence="23">ERAP1-like C-terminal domain,Aminopeptidase N-type,Peptidase M1, membrane alanine aminopeptidase, N</fullName>
    </submittedName>
</protein>
<dbReference type="InterPro" id="IPR001930">
    <property type="entry name" value="Peptidase_M1"/>
</dbReference>
<dbReference type="PANTHER" id="PTHR11533:SF290">
    <property type="entry name" value="AMINOPEPTIDASE"/>
    <property type="match status" value="1"/>
</dbReference>
<evidence type="ECO:0000256" key="17">
    <source>
        <dbReference type="SAM" id="MobiDB-lite"/>
    </source>
</evidence>
<evidence type="ECO:0000256" key="14">
    <source>
        <dbReference type="ARBA" id="ARBA00023180"/>
    </source>
</evidence>
<keyword evidence="18" id="KW-1133">Transmembrane helix</keyword>
<feature type="region of interest" description="Disordered" evidence="17">
    <location>
        <begin position="1040"/>
        <end position="1067"/>
    </location>
</feature>
<dbReference type="GO" id="GO:0006508">
    <property type="term" value="P:proteolysis"/>
    <property type="evidence" value="ECO:0007669"/>
    <property type="project" value="UniProtKB-KW"/>
</dbReference>
<gene>
    <name evidence="23" type="ORF">CINCED_3A008859</name>
</gene>
<evidence type="ECO:0000313" key="23">
    <source>
        <dbReference type="EMBL" id="VVC40904.1"/>
    </source>
</evidence>
<feature type="compositionally biased region" description="Low complexity" evidence="17">
    <location>
        <begin position="1499"/>
        <end position="1509"/>
    </location>
</feature>
<feature type="compositionally biased region" description="Low complexity" evidence="17">
    <location>
        <begin position="1124"/>
        <end position="1151"/>
    </location>
</feature>
<feature type="compositionally biased region" description="Low complexity" evidence="17">
    <location>
        <begin position="1673"/>
        <end position="1706"/>
    </location>
</feature>
<evidence type="ECO:0000256" key="4">
    <source>
        <dbReference type="ARBA" id="ARBA00022438"/>
    </source>
</evidence>
<feature type="compositionally biased region" description="Low complexity" evidence="17">
    <location>
        <begin position="1591"/>
        <end position="1620"/>
    </location>
</feature>
<feature type="region of interest" description="Disordered" evidence="17">
    <location>
        <begin position="1761"/>
        <end position="1793"/>
    </location>
</feature>
<evidence type="ECO:0000259" key="22">
    <source>
        <dbReference type="Pfam" id="PF17900"/>
    </source>
</evidence>
<keyword evidence="11" id="KW-0862">Zinc</keyword>
<dbReference type="Gene3D" id="1.10.390.10">
    <property type="entry name" value="Neutral Protease Domain 2"/>
    <property type="match status" value="1"/>
</dbReference>
<feature type="compositionally biased region" description="Polar residues" evidence="17">
    <location>
        <begin position="1152"/>
        <end position="1168"/>
    </location>
</feature>
<dbReference type="SUPFAM" id="SSF63737">
    <property type="entry name" value="Leukotriene A4 hydrolase N-terminal domain"/>
    <property type="match status" value="1"/>
</dbReference>
<dbReference type="CDD" id="cd09601">
    <property type="entry name" value="M1_APN-Q_like"/>
    <property type="match status" value="1"/>
</dbReference>
<comment type="similarity">
    <text evidence="3">Belongs to the peptidase M1 family.</text>
</comment>
<dbReference type="OrthoDB" id="10031169at2759"/>
<feature type="region of interest" description="Disordered" evidence="17">
    <location>
        <begin position="1587"/>
        <end position="1620"/>
    </location>
</feature>
<dbReference type="FunFam" id="1.10.390.10:FF:000013">
    <property type="entry name" value="Aminopeptidase N"/>
    <property type="match status" value="1"/>
</dbReference>
<keyword evidence="12" id="KW-0482">Metalloprotease</keyword>
<evidence type="ECO:0000256" key="6">
    <source>
        <dbReference type="ARBA" id="ARBA00022622"/>
    </source>
</evidence>
<dbReference type="InterPro" id="IPR050344">
    <property type="entry name" value="Peptidase_M1_aminopeptidases"/>
</dbReference>
<dbReference type="Gene3D" id="2.60.40.1730">
    <property type="entry name" value="tricorn interacting facor f3 domain"/>
    <property type="match status" value="1"/>
</dbReference>
<dbReference type="PANTHER" id="PTHR11533">
    <property type="entry name" value="PROTEASE M1 ZINC METALLOPROTEASE"/>
    <property type="match status" value="1"/>
</dbReference>
<feature type="compositionally biased region" description="Low complexity" evidence="17">
    <location>
        <begin position="950"/>
        <end position="989"/>
    </location>
</feature>
<dbReference type="Gene3D" id="2.60.40.1910">
    <property type="match status" value="1"/>
</dbReference>
<dbReference type="GO" id="GO:0098552">
    <property type="term" value="C:side of membrane"/>
    <property type="evidence" value="ECO:0007669"/>
    <property type="project" value="UniProtKB-KW"/>
</dbReference>
<evidence type="ECO:0000256" key="1">
    <source>
        <dbReference type="ARBA" id="ARBA00001947"/>
    </source>
</evidence>
<sequence length="1924" mass="211390">MILLNVGAFVSLLFVLSSAARLPANTVPLSYALDVQPDYDLQSNSVVFEGQVEIVIAVLNKSSVITLNCKNLLIYVVYVHERYSKEESNVIEVQYDTDNEQFHIILDTELVVNTQYVLSIEYQGTNTNDLDGFYMSTYINADGHTEWLLLTNLEATGARSLFPCYDEPVYKAPYNISLTRPQSDMTRSNMPNYNSVIPELYHDGSLQVMRDIFVETPPISPHMVTFVASKFVWYSRSATNGTSPVYIFTHSDYTGQIQYVADEAPKLLRAMETFTGLRYGLPKLDLFAIPDFKSDAMGSWGLNTFREKFLLLDDVSSTKAKESGLSTIQREISRQWFGNLVTCSWWDYLWLHDAFATYFKYFTMHSVYPDWRMDQLFVIEQHQLALAYDQTPRRPITASLQSAADIKSAFYDQTFEKAAAFLRMLRFALNDAIFQQALARYLTQNKYRSVSPDVLFAAFQSIITEYAFDFGSNFTVTDFMKLWTEQAGYPAINVQKVNDKFIITQERFLIDTPDKIVDSNKWFIGITYTTESSKNFYNLTVFSWCNPDVYECVLSAPTDSGWFIFNIQSTGFYRVNYDTNNWYSLIGQLNENPADIDVLNRAQLIDDSFNLARADKLHYSVPLRLSCYLNLEDDVLPWYSAIHGYSYLIERMRRNDTEYTKLIESVSSLAGIIYKKTQDLVVYNESTDHNILTGWNVLSVWACNLNNTICTQSALEYFNKWLDGIRIPPDIRDAAYCIGLKSNGDPDLWQKMFSLYTAASSPSEKQSLQSALACTENDQLLRRYLNYIFDLQEKPIRTQDFNDVFMAVTTTPLGLEVLIDFLVENLQAILDNFSNGDEIAIYIYSICASKVALDTEIIKMKNLKDNKTTPQQLRIAFNESYHQIECNQYWYNKFHTVVTENTNCFPEHTTTDMPPKTTQIVYTNTTPRTTSEEPKPKTLGPLTYSTGNITTSLEPGSTTSSSSSISPEYTTSPMSPSASTTRIYSPISTETTQTTIGSTIFPTDYSTLPTEPGISTTETGYTETAFTKPYTDASTVTESSKSTISGSSSISPEYSTSPISPSASTTRIYSPISTETTQTTIGSTVFSTKYSTLPTEPGISTTETGYTETAFTMPFTDASTVTDSSKSTISGSSSISPEYSTSPMSPSASTTRIYSPVSTETTQRTQGSTIFSTEYSTLPTEPGISTTETGYTETAFTMPYTDVSTVTESSKSTISGSSSISPDYSTSPISPSASTTIIYSSISTETTQTTKGSTIFPTDYSTLPTEPGISTTETGYTETAFTMPFTDASTVTDSSKSTISGSSSISPEYSTSPISPSASTTRIYSPISTETTQTKIGSTIFPTDYSTVPTEHGISTTETGYTETAFTMPYTDVSTVTESSKSTISGSSSISPEYSTSPISPSASTTRIYSPISTETTQTTIGSTIFPTDYSTVPTEHGISTTETGYTETAFTMPYTDVSTVTESSKSTISGSSSISPEYSTSPMSPSASTTRIYSPISTETTQTTKGSTIFPTDYSTLPTEPGISTTETGYTETAFTMPFTDAKTTQTTIGSTVFSTKYSTLPTEPGISTTETGYTETAFTMPFTDASTVTDSSKSTISGSSSISPEYSTSPISPSASTTRIYSPISTETTQTTIGSTVFSTKYSTLPTEPGISTTETGYTETAFTKPYTDASTVTESSKSTTSGSSSISPEYSTSPISPSASTTRIYSPISTETTQTTIGSTIFPTDYSTVPTEHGISTTETGYTETAFTVPFTDASTVTESSKSTISGSSSISPDYSTSPMSPSASTTRIYSPTSLGTTQTTEELTLTPNVSSTVFPHYSSTTEKTISTSLSDISTSTDSKKSSDIPKLTTLYIQSSTLYDTTIITPASSTSIPCFEKFFCDCNWLCVLLIVFLVAMVFSVIMSRSSISNIINFNTPNSSSK</sequence>
<evidence type="ECO:0000259" key="20">
    <source>
        <dbReference type="Pfam" id="PF01433"/>
    </source>
</evidence>
<name>A0A5E4NH86_9HEMI</name>
<proteinExistence type="inferred from homology"/>
<feature type="compositionally biased region" description="Low complexity" evidence="17">
    <location>
        <begin position="1763"/>
        <end position="1793"/>
    </location>
</feature>
<dbReference type="InterPro" id="IPR024571">
    <property type="entry name" value="ERAP1-like_C_dom"/>
</dbReference>
<dbReference type="InterPro" id="IPR045357">
    <property type="entry name" value="Aminopeptidase_N-like_N"/>
</dbReference>
<keyword evidence="6" id="KW-0336">GPI-anchor</keyword>
<dbReference type="GO" id="GO:0008270">
    <property type="term" value="F:zinc ion binding"/>
    <property type="evidence" value="ECO:0007669"/>
    <property type="project" value="InterPro"/>
</dbReference>
<evidence type="ECO:0000256" key="10">
    <source>
        <dbReference type="ARBA" id="ARBA00022801"/>
    </source>
</evidence>
<evidence type="ECO:0000256" key="3">
    <source>
        <dbReference type="ARBA" id="ARBA00010136"/>
    </source>
</evidence>
<keyword evidence="14" id="KW-0325">Glycoprotein</keyword>
<feature type="region of interest" description="Disordered" evidence="17">
    <location>
        <begin position="1291"/>
        <end position="1321"/>
    </location>
</feature>
<dbReference type="GO" id="GO:0005886">
    <property type="term" value="C:plasma membrane"/>
    <property type="evidence" value="ECO:0007669"/>
    <property type="project" value="UniProtKB-SubCell"/>
</dbReference>
<keyword evidence="7" id="KW-0645">Protease</keyword>
<evidence type="ECO:0000256" key="12">
    <source>
        <dbReference type="ARBA" id="ARBA00023049"/>
    </source>
</evidence>
<dbReference type="InterPro" id="IPR034016">
    <property type="entry name" value="M1_APN-typ"/>
</dbReference>
<feature type="compositionally biased region" description="Polar residues" evidence="17">
    <location>
        <begin position="1510"/>
        <end position="1524"/>
    </location>
</feature>
<feature type="region of interest" description="Disordered" evidence="17">
    <location>
        <begin position="925"/>
        <end position="989"/>
    </location>
</feature>
<evidence type="ECO:0000259" key="21">
    <source>
        <dbReference type="Pfam" id="PF11838"/>
    </source>
</evidence>
<keyword evidence="24" id="KW-1185">Reference proteome</keyword>
<comment type="cofactor">
    <cofactor evidence="1">
        <name>Zn(2+)</name>
        <dbReference type="ChEBI" id="CHEBI:29105"/>
    </cofactor>
</comment>
<evidence type="ECO:0000256" key="9">
    <source>
        <dbReference type="ARBA" id="ARBA00022729"/>
    </source>
</evidence>
<feature type="region of interest" description="Disordered" evidence="17">
    <location>
        <begin position="1380"/>
        <end position="1406"/>
    </location>
</feature>
<feature type="compositionally biased region" description="Low complexity" evidence="17">
    <location>
        <begin position="1292"/>
        <end position="1321"/>
    </location>
</feature>
<feature type="transmembrane region" description="Helical" evidence="18">
    <location>
        <begin position="1887"/>
        <end position="1905"/>
    </location>
</feature>
<feature type="domain" description="Peptidase M1 membrane alanine aminopeptidase" evidence="20">
    <location>
        <begin position="261"/>
        <end position="483"/>
    </location>
</feature>
<evidence type="ECO:0000256" key="15">
    <source>
        <dbReference type="ARBA" id="ARBA00023288"/>
    </source>
</evidence>
<keyword evidence="9 19" id="KW-0732">Signal</keyword>
<evidence type="ECO:0000256" key="11">
    <source>
        <dbReference type="ARBA" id="ARBA00022833"/>
    </source>
</evidence>
<reference evidence="23 24" key="1">
    <citation type="submission" date="2019-08" db="EMBL/GenBank/DDBJ databases">
        <authorList>
            <person name="Alioto T."/>
            <person name="Alioto T."/>
            <person name="Gomez Garrido J."/>
        </authorList>
    </citation>
    <scope>NUCLEOTIDE SEQUENCE [LARGE SCALE GENOMIC DNA]</scope>
</reference>
<keyword evidence="8" id="KW-0479">Metal-binding</keyword>
<keyword evidence="15" id="KW-0449">Lipoprotein</keyword>
<feature type="compositionally biased region" description="Low complexity" evidence="17">
    <location>
        <begin position="1464"/>
        <end position="1491"/>
    </location>
</feature>
<feature type="region of interest" description="Disordered" evidence="17">
    <location>
        <begin position="1121"/>
        <end position="1168"/>
    </location>
</feature>
<evidence type="ECO:0000313" key="24">
    <source>
        <dbReference type="Proteomes" id="UP000325440"/>
    </source>
</evidence>
<evidence type="ECO:0000256" key="16">
    <source>
        <dbReference type="PIRSR" id="PIRSR634016-1"/>
    </source>
</evidence>
<feature type="signal peptide" evidence="19">
    <location>
        <begin position="1"/>
        <end position="19"/>
    </location>
</feature>